<dbReference type="EMBL" id="LUTY01000667">
    <property type="protein sequence ID" value="OAD22911.1"/>
    <property type="molecule type" value="Genomic_DNA"/>
</dbReference>
<evidence type="ECO:0000313" key="1">
    <source>
        <dbReference type="EMBL" id="OAD22911.1"/>
    </source>
</evidence>
<accession>A0A176S472</accession>
<dbReference type="Proteomes" id="UP000076962">
    <property type="component" value="Unassembled WGS sequence"/>
</dbReference>
<reference evidence="1 2" key="1">
    <citation type="submission" date="2016-05" db="EMBL/GenBank/DDBJ databases">
        <title>Single-cell genome of chain-forming Candidatus Thiomargarita nelsonii and comparison to other large sulfur-oxidizing bacteria.</title>
        <authorList>
            <person name="Winkel M."/>
            <person name="Salman V."/>
            <person name="Woyke T."/>
            <person name="Schulz-Vogt H."/>
            <person name="Richter M."/>
            <person name="Flood B."/>
            <person name="Bailey J."/>
            <person name="Amann R."/>
            <person name="Mussmann M."/>
        </authorList>
    </citation>
    <scope>NUCLEOTIDE SEQUENCE [LARGE SCALE GENOMIC DNA]</scope>
    <source>
        <strain evidence="1 2">THI036</strain>
    </source>
</reference>
<protein>
    <submittedName>
        <fullName evidence="1">Uncharacterized protein</fullName>
    </submittedName>
</protein>
<organism evidence="1 2">
    <name type="scientific">Candidatus Thiomargarita nelsonii</name>
    <dbReference type="NCBI Taxonomy" id="1003181"/>
    <lineage>
        <taxon>Bacteria</taxon>
        <taxon>Pseudomonadati</taxon>
        <taxon>Pseudomonadota</taxon>
        <taxon>Gammaproteobacteria</taxon>
        <taxon>Thiotrichales</taxon>
        <taxon>Thiotrichaceae</taxon>
        <taxon>Thiomargarita</taxon>
    </lineage>
</organism>
<gene>
    <name evidence="1" type="ORF">THIOM_001268</name>
</gene>
<proteinExistence type="predicted"/>
<comment type="caution">
    <text evidence="1">The sequence shown here is derived from an EMBL/GenBank/DDBJ whole genome shotgun (WGS) entry which is preliminary data.</text>
</comment>
<dbReference type="AlphaFoldDB" id="A0A176S472"/>
<name>A0A176S472_9GAMM</name>
<keyword evidence="2" id="KW-1185">Reference proteome</keyword>
<sequence>MGIGHFIWYPASIKQADDEQFPQFLEFLQQQQVELPNWLQNTPDCPWNSHDDFYKNINSPKMLTLRQLLKDTIPFQVQFIIKRLEQALPEMMAVLPSKEKRTYVRQQFDRVAQTPMGIYALIDYVNFKGKGTSEKERYQGEGWGLLQVLENMSGDSDNAITEFVLAADYVLKRRIKNAPKDESHWLVGWRNRLKTYTY</sequence>
<dbReference type="PATRIC" id="fig|1003181.4.peg.1799"/>
<evidence type="ECO:0000313" key="2">
    <source>
        <dbReference type="Proteomes" id="UP000076962"/>
    </source>
</evidence>